<comment type="caution">
    <text evidence="2">The sequence shown here is derived from an EMBL/GenBank/DDBJ whole genome shotgun (WGS) entry which is preliminary data.</text>
</comment>
<evidence type="ECO:0000313" key="2">
    <source>
        <dbReference type="EMBL" id="RWQ97654.1"/>
    </source>
</evidence>
<dbReference type="InterPro" id="IPR050266">
    <property type="entry name" value="AB_hydrolase_sf"/>
</dbReference>
<dbReference type="InterPro" id="IPR029058">
    <property type="entry name" value="AB_hydrolase_fold"/>
</dbReference>
<dbReference type="Proteomes" id="UP000283841">
    <property type="component" value="Unassembled WGS sequence"/>
</dbReference>
<dbReference type="GO" id="GO:0016020">
    <property type="term" value="C:membrane"/>
    <property type="evidence" value="ECO:0007669"/>
    <property type="project" value="TreeGrafter"/>
</dbReference>
<evidence type="ECO:0000259" key="1">
    <source>
        <dbReference type="Pfam" id="PF00561"/>
    </source>
</evidence>
<gene>
    <name evidence="2" type="ORF">C8Q69DRAFT_144133</name>
</gene>
<feature type="domain" description="AB hydrolase-1" evidence="1">
    <location>
        <begin position="34"/>
        <end position="315"/>
    </location>
</feature>
<dbReference type="VEuPathDB" id="FungiDB:C8Q69DRAFT_144133"/>
<dbReference type="Pfam" id="PF00561">
    <property type="entry name" value="Abhydrolase_1"/>
    <property type="match status" value="1"/>
</dbReference>
<proteinExistence type="predicted"/>
<dbReference type="PRINTS" id="PR00412">
    <property type="entry name" value="EPOXHYDRLASE"/>
</dbReference>
<dbReference type="OrthoDB" id="284184at2759"/>
<dbReference type="GO" id="GO:0047372">
    <property type="term" value="F:monoacylglycerol lipase activity"/>
    <property type="evidence" value="ECO:0007669"/>
    <property type="project" value="TreeGrafter"/>
</dbReference>
<dbReference type="SUPFAM" id="SSF53474">
    <property type="entry name" value="alpha/beta-Hydrolases"/>
    <property type="match status" value="1"/>
</dbReference>
<protein>
    <submittedName>
        <fullName evidence="2">Putative epoxide hydrolase</fullName>
    </submittedName>
</protein>
<dbReference type="GeneID" id="39594743"/>
<sequence length="329" mass="36914">MALQIFPEISKKTTLSDGTSYAYIRVPAAHATKPTFLLLHGFPSSSYDWRRIVPGLKEGGYGIIAPDLLGYGDSDKPEEVDAYSFKRMADHVVEIVRNEGLNRVIGVGHDWGSALLSIIALAHQELFSGIVFLAVGYFPPGPFDIDEINTVTEKLLGYPAFGYMKFFNQDTAASVIDANPESLTSLLYPTTPEVWKTDMGPLGAAERWITAGKVTAPPPWVSQEEFDTHTRIFQKGKYTGPLNWYKSAARRVDQEYYSTFTTDESKSLDIPSLLVTAAYDRVCVPELQKPRTEQYLHNNRTEQFECGHWIPLEKPDELVRLLEEFANGH</sequence>
<name>A0A443I0R7_BYSSP</name>
<evidence type="ECO:0000313" key="3">
    <source>
        <dbReference type="Proteomes" id="UP000283841"/>
    </source>
</evidence>
<dbReference type="AlphaFoldDB" id="A0A443I0R7"/>
<dbReference type="GO" id="GO:0046464">
    <property type="term" value="P:acylglycerol catabolic process"/>
    <property type="evidence" value="ECO:0007669"/>
    <property type="project" value="TreeGrafter"/>
</dbReference>
<dbReference type="EMBL" id="RCNU01000002">
    <property type="protein sequence ID" value="RWQ97654.1"/>
    <property type="molecule type" value="Genomic_DNA"/>
</dbReference>
<dbReference type="PANTHER" id="PTHR43798">
    <property type="entry name" value="MONOACYLGLYCEROL LIPASE"/>
    <property type="match status" value="1"/>
</dbReference>
<keyword evidence="3" id="KW-1185">Reference proteome</keyword>
<accession>A0A443I0R7</accession>
<dbReference type="RefSeq" id="XP_028487299.1">
    <property type="nucleotide sequence ID" value="XM_028625466.1"/>
</dbReference>
<keyword evidence="2" id="KW-0378">Hydrolase</keyword>
<dbReference type="InterPro" id="IPR000073">
    <property type="entry name" value="AB_hydrolase_1"/>
</dbReference>
<dbReference type="Gene3D" id="3.40.50.1820">
    <property type="entry name" value="alpha/beta hydrolase"/>
    <property type="match status" value="1"/>
</dbReference>
<organism evidence="2 3">
    <name type="scientific">Byssochlamys spectabilis</name>
    <name type="common">Paecilomyces variotii</name>
    <dbReference type="NCBI Taxonomy" id="264951"/>
    <lineage>
        <taxon>Eukaryota</taxon>
        <taxon>Fungi</taxon>
        <taxon>Dikarya</taxon>
        <taxon>Ascomycota</taxon>
        <taxon>Pezizomycotina</taxon>
        <taxon>Eurotiomycetes</taxon>
        <taxon>Eurotiomycetidae</taxon>
        <taxon>Eurotiales</taxon>
        <taxon>Thermoascaceae</taxon>
        <taxon>Paecilomyces</taxon>
    </lineage>
</organism>
<dbReference type="InterPro" id="IPR000639">
    <property type="entry name" value="Epox_hydrolase-like"/>
</dbReference>
<reference evidence="2 3" key="1">
    <citation type="journal article" date="2018" name="Front. Microbiol.">
        <title>Genomic and genetic insights into a cosmopolitan fungus, Paecilomyces variotii (Eurotiales).</title>
        <authorList>
            <person name="Urquhart A.S."/>
            <person name="Mondo S.J."/>
            <person name="Makela M.R."/>
            <person name="Hane J.K."/>
            <person name="Wiebenga A."/>
            <person name="He G."/>
            <person name="Mihaltcheva S."/>
            <person name="Pangilinan J."/>
            <person name="Lipzen A."/>
            <person name="Barry K."/>
            <person name="de Vries R.P."/>
            <person name="Grigoriev I.V."/>
            <person name="Idnurm A."/>
        </authorList>
    </citation>
    <scope>NUCLEOTIDE SEQUENCE [LARGE SCALE GENOMIC DNA]</scope>
    <source>
        <strain evidence="2 3">CBS 101075</strain>
    </source>
</reference>
<dbReference type="STRING" id="264951.A0A443I0R7"/>
<dbReference type="PANTHER" id="PTHR43798:SF33">
    <property type="entry name" value="HYDROLASE, PUTATIVE (AFU_ORTHOLOGUE AFUA_2G14860)-RELATED"/>
    <property type="match status" value="1"/>
</dbReference>